<organism evidence="1 2">
    <name type="scientific">Terribacillus aidingensis</name>
    <dbReference type="NCBI Taxonomy" id="586416"/>
    <lineage>
        <taxon>Bacteria</taxon>
        <taxon>Bacillati</taxon>
        <taxon>Bacillota</taxon>
        <taxon>Bacilli</taxon>
        <taxon>Bacillales</taxon>
        <taxon>Bacillaceae</taxon>
        <taxon>Terribacillus</taxon>
    </lineage>
</organism>
<gene>
    <name evidence="1" type="ORF">SAMN05421503_3334</name>
</gene>
<keyword evidence="2" id="KW-1185">Reference proteome</keyword>
<name>A0A285PBZ6_9BACI</name>
<evidence type="ECO:0000313" key="1">
    <source>
        <dbReference type="EMBL" id="SNZ17656.1"/>
    </source>
</evidence>
<dbReference type="RefSeq" id="WP_097043505.1">
    <property type="nucleotide sequence ID" value="NZ_OBEK01000006.1"/>
</dbReference>
<accession>A0A285PBZ6</accession>
<proteinExistence type="predicted"/>
<dbReference type="AlphaFoldDB" id="A0A285PBZ6"/>
<dbReference type="OrthoDB" id="2737810at2"/>
<sequence>MILNKGGQLSPAYFLSYLELVMNSRQCSRAEAYEIVFIRLFDQDKNKLGPDSYLAFETAYMKFSKKSGSL</sequence>
<dbReference type="Proteomes" id="UP000219356">
    <property type="component" value="Unassembled WGS sequence"/>
</dbReference>
<evidence type="ECO:0000313" key="2">
    <source>
        <dbReference type="Proteomes" id="UP000219356"/>
    </source>
</evidence>
<dbReference type="EMBL" id="OBEK01000006">
    <property type="protein sequence ID" value="SNZ17656.1"/>
    <property type="molecule type" value="Genomic_DNA"/>
</dbReference>
<reference evidence="2" key="1">
    <citation type="submission" date="2017-09" db="EMBL/GenBank/DDBJ databases">
        <authorList>
            <person name="Varghese N."/>
            <person name="Submissions S."/>
        </authorList>
    </citation>
    <scope>NUCLEOTIDE SEQUENCE [LARGE SCALE GENOMIC DNA]</scope>
    <source>
        <strain evidence="2">CGMCC 1.8913</strain>
    </source>
</reference>
<protein>
    <submittedName>
        <fullName evidence="1">Uncharacterized protein</fullName>
    </submittedName>
</protein>